<evidence type="ECO:0000313" key="11">
    <source>
        <dbReference type="Proteomes" id="UP000284465"/>
    </source>
</evidence>
<dbReference type="SUPFAM" id="SSF46785">
    <property type="entry name" value="Winged helix' DNA-binding domain"/>
    <property type="match status" value="1"/>
</dbReference>
<evidence type="ECO:0000313" key="7">
    <source>
        <dbReference type="EMBL" id="RHG29194.1"/>
    </source>
</evidence>
<dbReference type="InterPro" id="IPR005149">
    <property type="entry name" value="Tscrpt_reg_PadR_N"/>
</dbReference>
<evidence type="ECO:0000313" key="5">
    <source>
        <dbReference type="EMBL" id="RHA70272.1"/>
    </source>
</evidence>
<evidence type="ECO:0000313" key="4">
    <source>
        <dbReference type="EMBL" id="MVQ45864.1"/>
    </source>
</evidence>
<evidence type="ECO:0000313" key="13">
    <source>
        <dbReference type="Proteomes" id="UP000479531"/>
    </source>
</evidence>
<dbReference type="InterPro" id="IPR036388">
    <property type="entry name" value="WH-like_DNA-bd_sf"/>
</dbReference>
<proteinExistence type="predicted"/>
<dbReference type="STRING" id="166486.ERS852572_01483"/>
<gene>
    <name evidence="2" type="primary">yqjI_1</name>
    <name evidence="7" type="ORF">DW264_06225</name>
    <name evidence="6" type="ORF">DW856_19230</name>
    <name evidence="5" type="ORF">DW927_01050</name>
    <name evidence="2" type="ORF">ERS852572_01483</name>
    <name evidence="4" type="ORF">GCK47_09130</name>
    <name evidence="3" type="ORF">GMD50_01135</name>
</gene>
<dbReference type="EMBL" id="QSFP01000001">
    <property type="protein sequence ID" value="RHA70272.1"/>
    <property type="molecule type" value="Genomic_DNA"/>
</dbReference>
<evidence type="ECO:0000313" key="3">
    <source>
        <dbReference type="EMBL" id="MTR83677.1"/>
    </source>
</evidence>
<dbReference type="EMBL" id="WGGT01000009">
    <property type="protein sequence ID" value="MVQ45864.1"/>
    <property type="molecule type" value="Genomic_DNA"/>
</dbReference>
<dbReference type="EMBL" id="QRID01000005">
    <property type="protein sequence ID" value="RHG29194.1"/>
    <property type="molecule type" value="Genomic_DNA"/>
</dbReference>
<reference evidence="3 12" key="3">
    <citation type="journal article" date="2019" name="Nat. Med.">
        <title>A library of human gut bacterial isolates paired with longitudinal multiomics data enables mechanistic microbiome research.</title>
        <authorList>
            <person name="Poyet M."/>
            <person name="Groussin M."/>
            <person name="Gibbons S.M."/>
            <person name="Avila-Pacheco J."/>
            <person name="Jiang X."/>
            <person name="Kearney S.M."/>
            <person name="Perrotta A.R."/>
            <person name="Berdy B."/>
            <person name="Zhao S."/>
            <person name="Lieberman T.D."/>
            <person name="Swanson P.K."/>
            <person name="Smith M."/>
            <person name="Roesemann S."/>
            <person name="Alexander J.E."/>
            <person name="Rich S.A."/>
            <person name="Livny J."/>
            <person name="Vlamakis H."/>
            <person name="Clish C."/>
            <person name="Bullock K."/>
            <person name="Deik A."/>
            <person name="Scott J."/>
            <person name="Pierce K.A."/>
            <person name="Xavier R.J."/>
            <person name="Alm E.J."/>
        </authorList>
    </citation>
    <scope>NUCLEOTIDE SEQUENCE [LARGE SCALE GENOMIC DNA]</scope>
    <source>
        <strain evidence="3 12">BIOML-A1</strain>
    </source>
</reference>
<feature type="domain" description="Transcription regulator PadR N-terminal" evidence="1">
    <location>
        <begin position="15"/>
        <end position="88"/>
    </location>
</feature>
<dbReference type="PANTHER" id="PTHR43252">
    <property type="entry name" value="TRANSCRIPTIONAL REGULATOR YQJI"/>
    <property type="match status" value="1"/>
</dbReference>
<dbReference type="RefSeq" id="WP_015521198.1">
    <property type="nucleotide sequence ID" value="NZ_CABIYH010000010.1"/>
</dbReference>
<dbReference type="AlphaFoldDB" id="A0A173TG09"/>
<evidence type="ECO:0000313" key="8">
    <source>
        <dbReference type="Proteomes" id="UP000095350"/>
    </source>
</evidence>
<dbReference type="Proteomes" id="UP000478483">
    <property type="component" value="Unassembled WGS sequence"/>
</dbReference>
<dbReference type="Proteomes" id="UP000095350">
    <property type="component" value="Unassembled WGS sequence"/>
</dbReference>
<dbReference type="PANTHER" id="PTHR43252:SF7">
    <property type="entry name" value="TRANSCRIPTIONAL REGULATOR YQJI"/>
    <property type="match status" value="1"/>
</dbReference>
<evidence type="ECO:0000313" key="6">
    <source>
        <dbReference type="EMBL" id="RHC12157.1"/>
    </source>
</evidence>
<evidence type="ECO:0000313" key="2">
    <source>
        <dbReference type="EMBL" id="CUN00835.1"/>
    </source>
</evidence>
<dbReference type="Proteomes" id="UP000284465">
    <property type="component" value="Unassembled WGS sequence"/>
</dbReference>
<dbReference type="EMBL" id="QSHO01000030">
    <property type="protein sequence ID" value="RHC12157.1"/>
    <property type="molecule type" value="Genomic_DNA"/>
</dbReference>
<protein>
    <submittedName>
        <fullName evidence="3">PadR family transcriptional regulator</fullName>
    </submittedName>
    <submittedName>
        <fullName evidence="2">Transcriptional regulator YqjI</fullName>
    </submittedName>
</protein>
<dbReference type="Pfam" id="PF03551">
    <property type="entry name" value="PadR"/>
    <property type="match status" value="1"/>
</dbReference>
<reference evidence="2 8" key="1">
    <citation type="submission" date="2015-09" db="EMBL/GenBank/DDBJ databases">
        <authorList>
            <consortium name="Pathogen Informatics"/>
        </authorList>
    </citation>
    <scope>NUCLEOTIDE SEQUENCE [LARGE SCALE GENOMIC DNA]</scope>
    <source>
        <strain evidence="2 8">2789STDY5834960</strain>
    </source>
</reference>
<reference evidence="4 13" key="4">
    <citation type="submission" date="2019-10" db="EMBL/GenBank/DDBJ databases">
        <title>Roseburia spp. ameliorate alcoholic fatty liver via restoration of gut barrier function.</title>
        <authorList>
            <person name="Seo B."/>
            <person name="Ko G."/>
        </authorList>
    </citation>
    <scope>NUCLEOTIDE SEQUENCE [LARGE SCALE GENOMIC DNA]</scope>
    <source>
        <strain evidence="4 13">SNUG30017</strain>
    </source>
</reference>
<dbReference type="PaxDb" id="166486-ERS852572_01483"/>
<name>A0A173TG09_9FIRM</name>
<dbReference type="EMBL" id="CYXZ01000010">
    <property type="protein sequence ID" value="CUN00835.1"/>
    <property type="molecule type" value="Genomic_DNA"/>
</dbReference>
<dbReference type="Proteomes" id="UP000284051">
    <property type="component" value="Unassembled WGS sequence"/>
</dbReference>
<reference evidence="9 10" key="2">
    <citation type="submission" date="2018-08" db="EMBL/GenBank/DDBJ databases">
        <title>A genome reference for cultivated species of the human gut microbiota.</title>
        <authorList>
            <person name="Zou Y."/>
            <person name="Xue W."/>
            <person name="Luo G."/>
        </authorList>
    </citation>
    <scope>NUCLEOTIDE SEQUENCE [LARGE SCALE GENOMIC DNA]</scope>
    <source>
        <strain evidence="7 10">AM22-21LB</strain>
        <strain evidence="6 9">AM37-1AC</strain>
        <strain evidence="5 11">AM43-11</strain>
    </source>
</reference>
<dbReference type="Proteomes" id="UP000479531">
    <property type="component" value="Unassembled WGS sequence"/>
</dbReference>
<sequence length="113" mass="12952">MLNKSLIQGSLSMLILRLLDEKDMYGYEMIETLRSRSENVFELKAGSLYPLLHTLEANNLVTAYEDDASGKTRKYYHITREGRRILKEKKEEWNTYAAAVTNVLSCRGAEACV</sequence>
<evidence type="ECO:0000313" key="9">
    <source>
        <dbReference type="Proteomes" id="UP000283513"/>
    </source>
</evidence>
<evidence type="ECO:0000259" key="1">
    <source>
        <dbReference type="Pfam" id="PF03551"/>
    </source>
</evidence>
<dbReference type="OrthoDB" id="9808017at2"/>
<evidence type="ECO:0000313" key="10">
    <source>
        <dbReference type="Proteomes" id="UP000284051"/>
    </source>
</evidence>
<dbReference type="EMBL" id="WNAJ01000001">
    <property type="protein sequence ID" value="MTR83677.1"/>
    <property type="molecule type" value="Genomic_DNA"/>
</dbReference>
<evidence type="ECO:0000313" key="12">
    <source>
        <dbReference type="Proteomes" id="UP000478483"/>
    </source>
</evidence>
<dbReference type="Proteomes" id="UP000283513">
    <property type="component" value="Unassembled WGS sequence"/>
</dbReference>
<organism evidence="2 8">
    <name type="scientific">Roseburia intestinalis</name>
    <dbReference type="NCBI Taxonomy" id="166486"/>
    <lineage>
        <taxon>Bacteria</taxon>
        <taxon>Bacillati</taxon>
        <taxon>Bacillota</taxon>
        <taxon>Clostridia</taxon>
        <taxon>Lachnospirales</taxon>
        <taxon>Lachnospiraceae</taxon>
        <taxon>Roseburia</taxon>
    </lineage>
</organism>
<accession>A0A173TG09</accession>
<dbReference type="InterPro" id="IPR036390">
    <property type="entry name" value="WH_DNA-bd_sf"/>
</dbReference>
<dbReference type="Gene3D" id="1.10.10.10">
    <property type="entry name" value="Winged helix-like DNA-binding domain superfamily/Winged helix DNA-binding domain"/>
    <property type="match status" value="1"/>
</dbReference>